<evidence type="ECO:0000256" key="1">
    <source>
        <dbReference type="ARBA" id="ARBA00001971"/>
    </source>
</evidence>
<dbReference type="PRINTS" id="PR00465">
    <property type="entry name" value="EP450IV"/>
</dbReference>
<organism evidence="14 15">
    <name type="scientific">Coniophora puteana (strain RWD-64-598)</name>
    <name type="common">Brown rot fungus</name>
    <dbReference type="NCBI Taxonomy" id="741705"/>
    <lineage>
        <taxon>Eukaryota</taxon>
        <taxon>Fungi</taxon>
        <taxon>Dikarya</taxon>
        <taxon>Basidiomycota</taxon>
        <taxon>Agaricomycotina</taxon>
        <taxon>Agaricomycetes</taxon>
        <taxon>Agaricomycetidae</taxon>
        <taxon>Boletales</taxon>
        <taxon>Coniophorineae</taxon>
        <taxon>Coniophoraceae</taxon>
        <taxon>Coniophora</taxon>
    </lineage>
</organism>
<dbReference type="PANTHER" id="PTHR24305">
    <property type="entry name" value="CYTOCHROME P450"/>
    <property type="match status" value="1"/>
</dbReference>
<dbReference type="GO" id="GO:0020037">
    <property type="term" value="F:heme binding"/>
    <property type="evidence" value="ECO:0007669"/>
    <property type="project" value="InterPro"/>
</dbReference>
<dbReference type="GeneID" id="19206176"/>
<keyword evidence="12" id="KW-0472">Membrane</keyword>
<keyword evidence="6" id="KW-0812">Transmembrane</keyword>
<name>A0A5M3MB15_CONPW</name>
<sequence>MSPTLTLTSFTSSFLGQVDALLGQSSSTSRKTLLLTGGALVLYQLSKVLHNLYRHFFSFSGLPGPKRSRWIAGNGLDLMSENNHEVQKGWIKNHGHTFAIHYVLGGKRLYTADTQALSHILLNTYDYPRSDEARFLLERIMGHGLLFVEGDEHKLQRKVMNPAFGPVQLRELTPIFVEKSNVLRDVWLSQVSKSSSNRVDVLDGLSKMTLDAIGLAGFDYSFDALTPSAEPNELNEAFTSLFRSNQNPALMFVALWLPIINWLPTERNRKIGQAKATMARIGRELLAKAKATALEEQKSGAKSRARDLLSLLVKANMAEGSKRMSDDEVLAQIPTFLVAGHETTSTATSWALKSLAEYPAVQTKLREELASLGTDTPTMDELSETSLPYLDAVVRESLRLHSPVPFAARKAIRDDVIPLGTPYTDTRGRVHHELRVKAEDTIFVPIFAMNTAEEIWGSDATVFNPERWLQGGAPEKAHGLPGVWGHQMTFAGGQHACIGYKFSLLEMKALLFSLVKAFEFGLAVPASDIAVRPSIVRRPVVKSEREAGAQMPLLVTPVQA</sequence>
<dbReference type="CDD" id="cd11069">
    <property type="entry name" value="CYP_FUM15-like"/>
    <property type="match status" value="1"/>
</dbReference>
<evidence type="ECO:0000256" key="8">
    <source>
        <dbReference type="ARBA" id="ARBA00022989"/>
    </source>
</evidence>
<proteinExistence type="inferred from homology"/>
<dbReference type="OrthoDB" id="1470350at2759"/>
<comment type="subcellular location">
    <subcellularLocation>
        <location evidence="2">Membrane</location>
    </subcellularLocation>
</comment>
<comment type="cofactor">
    <cofactor evidence="1 13">
        <name>heme</name>
        <dbReference type="ChEBI" id="CHEBI:30413"/>
    </cofactor>
</comment>
<keyword evidence="7 13" id="KW-0479">Metal-binding</keyword>
<feature type="binding site" description="axial binding residue" evidence="13">
    <location>
        <position position="497"/>
    </location>
    <ligand>
        <name>heme</name>
        <dbReference type="ChEBI" id="CHEBI:30413"/>
    </ligand>
    <ligandPart>
        <name>Fe</name>
        <dbReference type="ChEBI" id="CHEBI:18248"/>
    </ligandPart>
</feature>
<keyword evidence="15" id="KW-1185">Reference proteome</keyword>
<dbReference type="KEGG" id="cput:CONPUDRAFT_169216"/>
<dbReference type="GO" id="GO:0016705">
    <property type="term" value="F:oxidoreductase activity, acting on paired donors, with incorporation or reduction of molecular oxygen"/>
    <property type="evidence" value="ECO:0007669"/>
    <property type="project" value="InterPro"/>
</dbReference>
<dbReference type="GO" id="GO:0004497">
    <property type="term" value="F:monooxygenase activity"/>
    <property type="evidence" value="ECO:0007669"/>
    <property type="project" value="UniProtKB-KW"/>
</dbReference>
<dbReference type="SUPFAM" id="SSF48264">
    <property type="entry name" value="Cytochrome P450"/>
    <property type="match status" value="1"/>
</dbReference>
<comment type="pathway">
    <text evidence="3">Secondary metabolite biosynthesis; terpenoid biosynthesis.</text>
</comment>
<evidence type="ECO:0000256" key="5">
    <source>
        <dbReference type="ARBA" id="ARBA00022617"/>
    </source>
</evidence>
<dbReference type="InterPro" id="IPR002403">
    <property type="entry name" value="Cyt_P450_E_grp-IV"/>
</dbReference>
<dbReference type="InterPro" id="IPR001128">
    <property type="entry name" value="Cyt_P450"/>
</dbReference>
<dbReference type="InterPro" id="IPR036396">
    <property type="entry name" value="Cyt_P450_sf"/>
</dbReference>
<keyword evidence="8" id="KW-1133">Transmembrane helix</keyword>
<dbReference type="GO" id="GO:0016020">
    <property type="term" value="C:membrane"/>
    <property type="evidence" value="ECO:0007669"/>
    <property type="project" value="UniProtKB-SubCell"/>
</dbReference>
<dbReference type="Pfam" id="PF00067">
    <property type="entry name" value="p450"/>
    <property type="match status" value="1"/>
</dbReference>
<dbReference type="RefSeq" id="XP_007773981.1">
    <property type="nucleotide sequence ID" value="XM_007775791.1"/>
</dbReference>
<evidence type="ECO:0000256" key="3">
    <source>
        <dbReference type="ARBA" id="ARBA00004721"/>
    </source>
</evidence>
<comment type="caution">
    <text evidence="14">The sequence shown here is derived from an EMBL/GenBank/DDBJ whole genome shotgun (WGS) entry which is preliminary data.</text>
</comment>
<protein>
    <submittedName>
        <fullName evidence="14">Cytochrome P450</fullName>
    </submittedName>
</protein>
<dbReference type="Proteomes" id="UP000053558">
    <property type="component" value="Unassembled WGS sequence"/>
</dbReference>
<keyword evidence="9" id="KW-0560">Oxidoreductase</keyword>
<gene>
    <name evidence="14" type="ORF">CONPUDRAFT_169216</name>
</gene>
<reference evidence="15" key="1">
    <citation type="journal article" date="2012" name="Science">
        <title>The Paleozoic origin of enzymatic lignin decomposition reconstructed from 31 fungal genomes.</title>
        <authorList>
            <person name="Floudas D."/>
            <person name="Binder M."/>
            <person name="Riley R."/>
            <person name="Barry K."/>
            <person name="Blanchette R.A."/>
            <person name="Henrissat B."/>
            <person name="Martinez A.T."/>
            <person name="Otillar R."/>
            <person name="Spatafora J.W."/>
            <person name="Yadav J.S."/>
            <person name="Aerts A."/>
            <person name="Benoit I."/>
            <person name="Boyd A."/>
            <person name="Carlson A."/>
            <person name="Copeland A."/>
            <person name="Coutinho P.M."/>
            <person name="de Vries R.P."/>
            <person name="Ferreira P."/>
            <person name="Findley K."/>
            <person name="Foster B."/>
            <person name="Gaskell J."/>
            <person name="Glotzer D."/>
            <person name="Gorecki P."/>
            <person name="Heitman J."/>
            <person name="Hesse C."/>
            <person name="Hori C."/>
            <person name="Igarashi K."/>
            <person name="Jurgens J.A."/>
            <person name="Kallen N."/>
            <person name="Kersten P."/>
            <person name="Kohler A."/>
            <person name="Kuees U."/>
            <person name="Kumar T.K.A."/>
            <person name="Kuo A."/>
            <person name="LaButti K."/>
            <person name="Larrondo L.F."/>
            <person name="Lindquist E."/>
            <person name="Ling A."/>
            <person name="Lombard V."/>
            <person name="Lucas S."/>
            <person name="Lundell T."/>
            <person name="Martin R."/>
            <person name="McLaughlin D.J."/>
            <person name="Morgenstern I."/>
            <person name="Morin E."/>
            <person name="Murat C."/>
            <person name="Nagy L.G."/>
            <person name="Nolan M."/>
            <person name="Ohm R.A."/>
            <person name="Patyshakuliyeva A."/>
            <person name="Rokas A."/>
            <person name="Ruiz-Duenas F.J."/>
            <person name="Sabat G."/>
            <person name="Salamov A."/>
            <person name="Samejima M."/>
            <person name="Schmutz J."/>
            <person name="Slot J.C."/>
            <person name="St John F."/>
            <person name="Stenlid J."/>
            <person name="Sun H."/>
            <person name="Sun S."/>
            <person name="Syed K."/>
            <person name="Tsang A."/>
            <person name="Wiebenga A."/>
            <person name="Young D."/>
            <person name="Pisabarro A."/>
            <person name="Eastwood D.C."/>
            <person name="Martin F."/>
            <person name="Cullen D."/>
            <person name="Grigoriev I.V."/>
            <person name="Hibbett D.S."/>
        </authorList>
    </citation>
    <scope>NUCLEOTIDE SEQUENCE [LARGE SCALE GENOMIC DNA]</scope>
    <source>
        <strain evidence="15">RWD-64-598 SS2</strain>
    </source>
</reference>
<accession>A0A5M3MB15</accession>
<evidence type="ECO:0000256" key="10">
    <source>
        <dbReference type="ARBA" id="ARBA00023004"/>
    </source>
</evidence>
<dbReference type="OMA" id="ASITWHH"/>
<evidence type="ECO:0000313" key="15">
    <source>
        <dbReference type="Proteomes" id="UP000053558"/>
    </source>
</evidence>
<keyword evidence="5 13" id="KW-0349">Heme</keyword>
<dbReference type="Gene3D" id="1.10.630.10">
    <property type="entry name" value="Cytochrome P450"/>
    <property type="match status" value="1"/>
</dbReference>
<dbReference type="PANTHER" id="PTHR24305:SF166">
    <property type="entry name" value="CYTOCHROME P450 12A4, MITOCHONDRIAL-RELATED"/>
    <property type="match status" value="1"/>
</dbReference>
<dbReference type="AlphaFoldDB" id="A0A5M3MB15"/>
<keyword evidence="11" id="KW-0503">Monooxygenase</keyword>
<dbReference type="EMBL" id="JH711587">
    <property type="protein sequence ID" value="EIW75990.1"/>
    <property type="molecule type" value="Genomic_DNA"/>
</dbReference>
<evidence type="ECO:0000256" key="6">
    <source>
        <dbReference type="ARBA" id="ARBA00022692"/>
    </source>
</evidence>
<keyword evidence="10 13" id="KW-0408">Iron</keyword>
<evidence type="ECO:0000256" key="13">
    <source>
        <dbReference type="PIRSR" id="PIRSR602403-1"/>
    </source>
</evidence>
<evidence type="ECO:0000256" key="12">
    <source>
        <dbReference type="ARBA" id="ARBA00023136"/>
    </source>
</evidence>
<dbReference type="PRINTS" id="PR00385">
    <property type="entry name" value="P450"/>
</dbReference>
<evidence type="ECO:0000256" key="9">
    <source>
        <dbReference type="ARBA" id="ARBA00023002"/>
    </source>
</evidence>
<dbReference type="InterPro" id="IPR050121">
    <property type="entry name" value="Cytochrome_P450_monoxygenase"/>
</dbReference>
<evidence type="ECO:0000256" key="4">
    <source>
        <dbReference type="ARBA" id="ARBA00010617"/>
    </source>
</evidence>
<comment type="similarity">
    <text evidence="4">Belongs to the cytochrome P450 family.</text>
</comment>
<dbReference type="GO" id="GO:0005506">
    <property type="term" value="F:iron ion binding"/>
    <property type="evidence" value="ECO:0007669"/>
    <property type="project" value="InterPro"/>
</dbReference>
<evidence type="ECO:0000256" key="2">
    <source>
        <dbReference type="ARBA" id="ARBA00004370"/>
    </source>
</evidence>
<evidence type="ECO:0000256" key="7">
    <source>
        <dbReference type="ARBA" id="ARBA00022723"/>
    </source>
</evidence>
<evidence type="ECO:0000313" key="14">
    <source>
        <dbReference type="EMBL" id="EIW75990.1"/>
    </source>
</evidence>
<evidence type="ECO:0000256" key="11">
    <source>
        <dbReference type="ARBA" id="ARBA00023033"/>
    </source>
</evidence>